<accession>A0AA85JVB1</accession>
<protein>
    <submittedName>
        <fullName evidence="2">Uncharacterized protein</fullName>
    </submittedName>
</protein>
<reference evidence="1" key="1">
    <citation type="submission" date="2022-06" db="EMBL/GenBank/DDBJ databases">
        <authorList>
            <person name="Berger JAMES D."/>
            <person name="Berger JAMES D."/>
        </authorList>
    </citation>
    <scope>NUCLEOTIDE SEQUENCE [LARGE SCALE GENOMIC DNA]</scope>
</reference>
<evidence type="ECO:0000313" key="2">
    <source>
        <dbReference type="WBParaSite" id="TREG1_3890.1"/>
    </source>
</evidence>
<evidence type="ECO:0000313" key="1">
    <source>
        <dbReference type="Proteomes" id="UP000050795"/>
    </source>
</evidence>
<organism evidence="1 2">
    <name type="scientific">Trichobilharzia regenti</name>
    <name type="common">Nasal bird schistosome</name>
    <dbReference type="NCBI Taxonomy" id="157069"/>
    <lineage>
        <taxon>Eukaryota</taxon>
        <taxon>Metazoa</taxon>
        <taxon>Spiralia</taxon>
        <taxon>Lophotrochozoa</taxon>
        <taxon>Platyhelminthes</taxon>
        <taxon>Trematoda</taxon>
        <taxon>Digenea</taxon>
        <taxon>Strigeidida</taxon>
        <taxon>Schistosomatoidea</taxon>
        <taxon>Schistosomatidae</taxon>
        <taxon>Trichobilharzia</taxon>
    </lineage>
</organism>
<reference evidence="2" key="2">
    <citation type="submission" date="2023-11" db="UniProtKB">
        <authorList>
            <consortium name="WormBaseParasite"/>
        </authorList>
    </citation>
    <scope>IDENTIFICATION</scope>
</reference>
<sequence length="359" mass="41015">MSTDDFCSTLQESFEPEIVETFHLNVFAHLITDFYNAIEDEFPEPIDIIPSTSDYLVNDFKNLLDEFDNRYTSVHKNLKKIQENDRKLNSVNIDSRDFEDLQFFVNPNDLSDEIEIDRVIEQMELMLTQKECEHASISAAAEEEAFLQEELVEQIDTLESLLVSGHVSLDEKQNKHLQMEYTEDLGILNQCSPYITLQFNLQVVSPVEDENSTPLFRGLPEKGIFDSIIMRDIKVTGYHESLVNLCQSFASALFPGAIVACFQLQSCVDMTLTEDIRRLGSLYALNWNPRSRCLHLLTDHGGTAKATIHIAPNGSVNLVTVKKLPNSDQYGSCDFIPPMSWCLDEWMMEINDFSHSDDF</sequence>
<dbReference type="Proteomes" id="UP000050795">
    <property type="component" value="Unassembled WGS sequence"/>
</dbReference>
<name>A0AA85JVB1_TRIRE</name>
<dbReference type="WBParaSite" id="TREG1_3890.1">
    <property type="protein sequence ID" value="TREG1_3890.1"/>
    <property type="gene ID" value="TREG1_3890"/>
</dbReference>
<keyword evidence="1" id="KW-1185">Reference proteome</keyword>
<proteinExistence type="predicted"/>
<dbReference type="AlphaFoldDB" id="A0AA85JVB1"/>